<keyword evidence="2" id="KW-1185">Reference proteome</keyword>
<protein>
    <submittedName>
        <fullName evidence="1">Uncharacterized protein</fullName>
    </submittedName>
</protein>
<comment type="caution">
    <text evidence="1">The sequence shown here is derived from an EMBL/GenBank/DDBJ whole genome shotgun (WGS) entry which is preliminary data.</text>
</comment>
<sequence length="135" mass="15205">MAKLANQSVIPEPVRKAFFSVHQTVLGGRSNDAVFRKLLERLFKAFPSPTVVPTLKDRLLLLKKKKKIELVVCEKPHPECLQGMTSLWMTDRRPAFSEKPISLSLGLFQTEEIFDCCCSFMCAEGPEPEVGIPLE</sequence>
<dbReference type="Proteomes" id="UP001054837">
    <property type="component" value="Unassembled WGS sequence"/>
</dbReference>
<accession>A0AAV4NN02</accession>
<reference evidence="1 2" key="1">
    <citation type="submission" date="2021-06" db="EMBL/GenBank/DDBJ databases">
        <title>Caerostris darwini draft genome.</title>
        <authorList>
            <person name="Kono N."/>
            <person name="Arakawa K."/>
        </authorList>
    </citation>
    <scope>NUCLEOTIDE SEQUENCE [LARGE SCALE GENOMIC DNA]</scope>
</reference>
<dbReference type="AlphaFoldDB" id="A0AAV4NN02"/>
<evidence type="ECO:0000313" key="1">
    <source>
        <dbReference type="EMBL" id="GIX85823.1"/>
    </source>
</evidence>
<gene>
    <name evidence="1" type="ORF">CDAR_242201</name>
</gene>
<proteinExistence type="predicted"/>
<name>A0AAV4NN02_9ARAC</name>
<evidence type="ECO:0000313" key="2">
    <source>
        <dbReference type="Proteomes" id="UP001054837"/>
    </source>
</evidence>
<organism evidence="1 2">
    <name type="scientific">Caerostris darwini</name>
    <dbReference type="NCBI Taxonomy" id="1538125"/>
    <lineage>
        <taxon>Eukaryota</taxon>
        <taxon>Metazoa</taxon>
        <taxon>Ecdysozoa</taxon>
        <taxon>Arthropoda</taxon>
        <taxon>Chelicerata</taxon>
        <taxon>Arachnida</taxon>
        <taxon>Araneae</taxon>
        <taxon>Araneomorphae</taxon>
        <taxon>Entelegynae</taxon>
        <taxon>Araneoidea</taxon>
        <taxon>Araneidae</taxon>
        <taxon>Caerostris</taxon>
    </lineage>
</organism>
<dbReference type="EMBL" id="BPLQ01001822">
    <property type="protein sequence ID" value="GIX85823.1"/>
    <property type="molecule type" value="Genomic_DNA"/>
</dbReference>